<name>A0A8S3XQ55_PARAO</name>
<dbReference type="OrthoDB" id="20872at2759"/>
<dbReference type="Proteomes" id="UP000691718">
    <property type="component" value="Unassembled WGS sequence"/>
</dbReference>
<feature type="repeat" description="ANK" evidence="1">
    <location>
        <begin position="12"/>
        <end position="44"/>
    </location>
</feature>
<proteinExistence type="predicted"/>
<reference evidence="2" key="1">
    <citation type="submission" date="2021-04" db="EMBL/GenBank/DDBJ databases">
        <authorList>
            <person name="Tunstrom K."/>
        </authorList>
    </citation>
    <scope>NUCLEOTIDE SEQUENCE</scope>
</reference>
<dbReference type="InterPro" id="IPR002110">
    <property type="entry name" value="Ankyrin_rpt"/>
</dbReference>
<gene>
    <name evidence="2" type="ORF">PAPOLLO_LOCUS21139</name>
</gene>
<keyword evidence="1" id="KW-0040">ANK repeat</keyword>
<dbReference type="EMBL" id="CAJQZP010001305">
    <property type="protein sequence ID" value="CAG5037570.1"/>
    <property type="molecule type" value="Genomic_DNA"/>
</dbReference>
<sequence>MTTETATPNQADASTAFLRAARAGQIEKIINLLEQGVDINVSNALFEKSIDALVNKCELLRVSKIEQ</sequence>
<comment type="caution">
    <text evidence="2">The sequence shown here is derived from an EMBL/GenBank/DDBJ whole genome shotgun (WGS) entry which is preliminary data.</text>
</comment>
<dbReference type="PROSITE" id="PS50088">
    <property type="entry name" value="ANK_REPEAT"/>
    <property type="match status" value="1"/>
</dbReference>
<protein>
    <submittedName>
        <fullName evidence="2">(apollo) hypothetical protein</fullName>
    </submittedName>
</protein>
<evidence type="ECO:0000313" key="2">
    <source>
        <dbReference type="EMBL" id="CAG5037570.1"/>
    </source>
</evidence>
<dbReference type="AlphaFoldDB" id="A0A8S3XQ55"/>
<evidence type="ECO:0000256" key="1">
    <source>
        <dbReference type="PROSITE-ProRule" id="PRU00023"/>
    </source>
</evidence>
<organism evidence="2 3">
    <name type="scientific">Parnassius apollo</name>
    <name type="common">Apollo butterfly</name>
    <name type="synonym">Papilio apollo</name>
    <dbReference type="NCBI Taxonomy" id="110799"/>
    <lineage>
        <taxon>Eukaryota</taxon>
        <taxon>Metazoa</taxon>
        <taxon>Ecdysozoa</taxon>
        <taxon>Arthropoda</taxon>
        <taxon>Hexapoda</taxon>
        <taxon>Insecta</taxon>
        <taxon>Pterygota</taxon>
        <taxon>Neoptera</taxon>
        <taxon>Endopterygota</taxon>
        <taxon>Lepidoptera</taxon>
        <taxon>Glossata</taxon>
        <taxon>Ditrysia</taxon>
        <taxon>Papilionoidea</taxon>
        <taxon>Papilionidae</taxon>
        <taxon>Parnassiinae</taxon>
        <taxon>Parnassini</taxon>
        <taxon>Parnassius</taxon>
        <taxon>Parnassius</taxon>
    </lineage>
</organism>
<accession>A0A8S3XQ55</accession>
<evidence type="ECO:0000313" key="3">
    <source>
        <dbReference type="Proteomes" id="UP000691718"/>
    </source>
</evidence>
<keyword evidence="3" id="KW-1185">Reference proteome</keyword>